<protein>
    <submittedName>
        <fullName evidence="1">Uncharacterized protein</fullName>
    </submittedName>
</protein>
<keyword evidence="2" id="KW-1185">Reference proteome</keyword>
<dbReference type="EMBL" id="JALJOR010000006">
    <property type="protein sequence ID" value="KAK9815519.1"/>
    <property type="molecule type" value="Genomic_DNA"/>
</dbReference>
<comment type="caution">
    <text evidence="1">The sequence shown here is derived from an EMBL/GenBank/DDBJ whole genome shotgun (WGS) entry which is preliminary data.</text>
</comment>
<sequence length="264" mass="28961">MDASVLSLEELMQETPHCYLQPKAFFVSWQGVLTLAFRGFPTALITLKAALQRHHPALATENSGSKWPKTTLGAIKDKKRLMPEQLTKLMAVCAEESACFAAAEEIAGLQVRVDKAAIAMYECRSLERLLSLNEVRFSAAEDTSLPSPEEQQRVQTILDEAAEPDYWFAASRDGNRELHYRGPALGVTLAHFLGAHSSASSRSSHTNGTAGSSSSSSICGQKAGAQALIRVIDRFRRRVEAELPGMYCWFPDQVLHVTLRALVG</sequence>
<dbReference type="Proteomes" id="UP001489004">
    <property type="component" value="Unassembled WGS sequence"/>
</dbReference>
<proteinExistence type="predicted"/>
<evidence type="ECO:0000313" key="1">
    <source>
        <dbReference type="EMBL" id="KAK9815519.1"/>
    </source>
</evidence>
<reference evidence="1 2" key="1">
    <citation type="journal article" date="2024" name="Nat. Commun.">
        <title>Phylogenomics reveals the evolutionary origins of lichenization in chlorophyte algae.</title>
        <authorList>
            <person name="Puginier C."/>
            <person name="Libourel C."/>
            <person name="Otte J."/>
            <person name="Skaloud P."/>
            <person name="Haon M."/>
            <person name="Grisel S."/>
            <person name="Petersen M."/>
            <person name="Berrin J.G."/>
            <person name="Delaux P.M."/>
            <person name="Dal Grande F."/>
            <person name="Keller J."/>
        </authorList>
    </citation>
    <scope>NUCLEOTIDE SEQUENCE [LARGE SCALE GENOMIC DNA]</scope>
    <source>
        <strain evidence="1 2">SAG 2043</strain>
    </source>
</reference>
<gene>
    <name evidence="1" type="ORF">WJX72_004976</name>
</gene>
<evidence type="ECO:0000313" key="2">
    <source>
        <dbReference type="Proteomes" id="UP001489004"/>
    </source>
</evidence>
<organism evidence="1 2">
    <name type="scientific">[Myrmecia] bisecta</name>
    <dbReference type="NCBI Taxonomy" id="41462"/>
    <lineage>
        <taxon>Eukaryota</taxon>
        <taxon>Viridiplantae</taxon>
        <taxon>Chlorophyta</taxon>
        <taxon>core chlorophytes</taxon>
        <taxon>Trebouxiophyceae</taxon>
        <taxon>Trebouxiales</taxon>
        <taxon>Trebouxiaceae</taxon>
        <taxon>Myrmecia</taxon>
    </lineage>
</organism>
<dbReference type="AlphaFoldDB" id="A0AAW1Q5L5"/>
<name>A0AAW1Q5L5_9CHLO</name>
<accession>A0AAW1Q5L5</accession>